<evidence type="ECO:0008006" key="3">
    <source>
        <dbReference type="Google" id="ProtNLM"/>
    </source>
</evidence>
<sequence>MTIDSRTRLGAALALLLAVVTAATVLIAPAERAEAANAAEFDPGYIISDERFFDYNSMSVAEIQAFLADKEPACTSNPIYPCLKNYVGQTNSRAAAGAGHCTAYDSYGTESAATIIYRVSQACRINAQVLLVMLQKEQGFITSNAPTAYMYQRAMGYACPDNAPCDSKYFGFFNQVYSAAWQLRQYTLKPGSWSYRIGANDILYKPVPNTCDPQRARVNIQNQATANLYIYTPYVPNSAALANLYGVGDNCSSYGNRNFWRYFSDWFGSPTSAGPRQINAEYAVQGGANGPLGLPTSSYITIPQNGGGLGRAYNGGSIYWTGSTGAAPVYGNILTYYFRFGGAAGELQWPNTRIYPMAAGDVAGQGQSYSSGMTVYTSPAGTYRVVGAIRGAYWAAGAATATTGFPQAEASCAGALCSQKFGGGVVYGTGQATAGYQFVPAVIDAGYVKAGGPSGAVGLPTSAASIASSGAAQGFAKASIYAGSGLDAQVVRDEIRSAYWGVGGSGSWLGWPTSAQSCAAGSCTQSFQNGVISIKQGTAGASISSPAIDTAAQGLGSPTSAVQPVGSAGIARAYEKGSVYLRAGASTAYAVSGEIRSRYFANGGATGALGWPTSVTVSGSTTTVGFERGAITSPRAGVSYLVSGAVNTAYVALGGATGSPGPATSEASRISSNGGGIGQAFTAASIYQRDGVTTAFPVSGEIRTRYFSGGGAAGALAWPTSQVITSAANGGGTAQSFTGGSIYQSGSGAFAVTGATRDAYWARGGSDGTLGWPTSEMTCTPTLCTQKFQKATIQWSLAGGAVVV</sequence>
<accession>A0A506Y203</accession>
<protein>
    <recommendedName>
        <fullName evidence="3">LGFP repeat-containing protein</fullName>
    </recommendedName>
</protein>
<dbReference type="InterPro" id="IPR013207">
    <property type="entry name" value="LGFP"/>
</dbReference>
<evidence type="ECO:0000313" key="2">
    <source>
        <dbReference type="Proteomes" id="UP000316252"/>
    </source>
</evidence>
<dbReference type="Proteomes" id="UP000316252">
    <property type="component" value="Unassembled WGS sequence"/>
</dbReference>
<keyword evidence="2" id="KW-1185">Reference proteome</keyword>
<dbReference type="AlphaFoldDB" id="A0A506Y203"/>
<gene>
    <name evidence="1" type="ORF">FJ657_09170</name>
</gene>
<organism evidence="1 2">
    <name type="scientific">Schumannella soli</name>
    <dbReference type="NCBI Taxonomy" id="2590779"/>
    <lineage>
        <taxon>Bacteria</taxon>
        <taxon>Bacillati</taxon>
        <taxon>Actinomycetota</taxon>
        <taxon>Actinomycetes</taxon>
        <taxon>Micrococcales</taxon>
        <taxon>Microbacteriaceae</taxon>
        <taxon>Schumannella</taxon>
    </lineage>
</organism>
<evidence type="ECO:0000313" key="1">
    <source>
        <dbReference type="EMBL" id="TPW75992.1"/>
    </source>
</evidence>
<dbReference type="OrthoDB" id="9764271at2"/>
<proteinExistence type="predicted"/>
<comment type="caution">
    <text evidence="1">The sequence shown here is derived from an EMBL/GenBank/DDBJ whole genome shotgun (WGS) entry which is preliminary data.</text>
</comment>
<dbReference type="RefSeq" id="WP_141163349.1">
    <property type="nucleotide sequence ID" value="NZ_VHQG01000002.1"/>
</dbReference>
<reference evidence="1 2" key="1">
    <citation type="submission" date="2019-06" db="EMBL/GenBank/DDBJ databases">
        <authorList>
            <person name="Li F."/>
        </authorList>
    </citation>
    <scope>NUCLEOTIDE SEQUENCE [LARGE SCALE GENOMIC DNA]</scope>
    <source>
        <strain evidence="1 2">10F1D-1</strain>
    </source>
</reference>
<name>A0A506Y203_9MICO</name>
<dbReference type="EMBL" id="VHQG01000002">
    <property type="protein sequence ID" value="TPW75992.1"/>
    <property type="molecule type" value="Genomic_DNA"/>
</dbReference>
<dbReference type="Pfam" id="PF08310">
    <property type="entry name" value="LGFP"/>
    <property type="match status" value="3"/>
</dbReference>